<feature type="transmembrane region" description="Helical" evidence="5">
    <location>
        <begin position="233"/>
        <end position="253"/>
    </location>
</feature>
<feature type="transmembrane region" description="Helical" evidence="5">
    <location>
        <begin position="172"/>
        <end position="189"/>
    </location>
</feature>
<evidence type="ECO:0000256" key="3">
    <source>
        <dbReference type="ARBA" id="ARBA00022989"/>
    </source>
</evidence>
<keyword evidence="3 5" id="KW-1133">Transmembrane helix</keyword>
<dbReference type="Gene3D" id="1.20.1530.20">
    <property type="match status" value="1"/>
</dbReference>
<evidence type="ECO:0000256" key="5">
    <source>
        <dbReference type="SAM" id="Phobius"/>
    </source>
</evidence>
<gene>
    <name evidence="6" type="ORF">FEM03_01805</name>
</gene>
<dbReference type="AlphaFoldDB" id="A0A5R8KKR7"/>
<evidence type="ECO:0000256" key="2">
    <source>
        <dbReference type="ARBA" id="ARBA00022692"/>
    </source>
</evidence>
<keyword evidence="7" id="KW-1185">Reference proteome</keyword>
<reference evidence="6 7" key="1">
    <citation type="submission" date="2019-05" db="EMBL/GenBank/DDBJ databases">
        <title>Verrucobacter flavum gen. nov., sp. nov. a new member of the family Verrucomicrobiaceae.</title>
        <authorList>
            <person name="Szuroczki S."/>
            <person name="Abbaszade G."/>
            <person name="Szabo A."/>
            <person name="Felfoldi T."/>
            <person name="Schumann P."/>
            <person name="Boka K."/>
            <person name="Keki Z."/>
            <person name="Toumi M."/>
            <person name="Toth E."/>
        </authorList>
    </citation>
    <scope>NUCLEOTIDE SEQUENCE [LARGE SCALE GENOMIC DNA]</scope>
    <source>
        <strain evidence="6 7">MG-N-17</strain>
    </source>
</reference>
<accession>A0A5R8KKR7</accession>
<dbReference type="PANTHER" id="PTHR10361">
    <property type="entry name" value="SODIUM-BILE ACID COTRANSPORTER"/>
    <property type="match status" value="1"/>
</dbReference>
<dbReference type="Proteomes" id="UP000306196">
    <property type="component" value="Unassembled WGS sequence"/>
</dbReference>
<name>A0A5R8KKR7_9BACT</name>
<feature type="transmembrane region" description="Helical" evidence="5">
    <location>
        <begin position="140"/>
        <end position="160"/>
    </location>
</feature>
<sequence>MPDDLLKTVLLPLALILLMVGMGMSLTVADFRRVLFAPKATLVGVFLQLVMLPVLAFGLVYLFKLPGELAVGLMLVAACPGGPTSNLISHLSKGDTALSVTLTAVSSVVTVFTIPLVVGFAMERFMAGEAAIELPFGKTLVQLMVVTVIPIAVGMWIHAARPGFSQRMSKPVNVMSMVFLALIIIAAVLKEKDLGAQIAAVGPAVVVLNLGGMVLGFVAAGLMGLVKAQRIAISIEVGIQNGTLALAIALGLLESAGLAVPAVVYSLFMFVSGAVMIGWFGRGKTTVP</sequence>
<keyword evidence="2 5" id="KW-0812">Transmembrane</keyword>
<dbReference type="GO" id="GO:0016020">
    <property type="term" value="C:membrane"/>
    <property type="evidence" value="ECO:0007669"/>
    <property type="project" value="UniProtKB-SubCell"/>
</dbReference>
<feature type="transmembrane region" description="Helical" evidence="5">
    <location>
        <begin position="201"/>
        <end position="226"/>
    </location>
</feature>
<feature type="transmembrane region" description="Helical" evidence="5">
    <location>
        <begin position="6"/>
        <end position="28"/>
    </location>
</feature>
<dbReference type="InterPro" id="IPR002657">
    <property type="entry name" value="BilAc:Na_symport/Acr3"/>
</dbReference>
<dbReference type="EMBL" id="VAUV01000001">
    <property type="protein sequence ID" value="TLD72831.1"/>
    <property type="molecule type" value="Genomic_DNA"/>
</dbReference>
<comment type="caution">
    <text evidence="6">The sequence shown here is derived from an EMBL/GenBank/DDBJ whole genome shotgun (WGS) entry which is preliminary data.</text>
</comment>
<dbReference type="Pfam" id="PF01758">
    <property type="entry name" value="SBF"/>
    <property type="match status" value="1"/>
</dbReference>
<protein>
    <submittedName>
        <fullName evidence="6">Bile acid:sodium symporter family protein</fullName>
    </submittedName>
</protein>
<proteinExistence type="predicted"/>
<dbReference type="InterPro" id="IPR038770">
    <property type="entry name" value="Na+/solute_symporter_sf"/>
</dbReference>
<feature type="transmembrane region" description="Helical" evidence="5">
    <location>
        <begin position="100"/>
        <end position="120"/>
    </location>
</feature>
<evidence type="ECO:0000313" key="7">
    <source>
        <dbReference type="Proteomes" id="UP000306196"/>
    </source>
</evidence>
<comment type="subcellular location">
    <subcellularLocation>
        <location evidence="1">Membrane</location>
        <topology evidence="1">Multi-pass membrane protein</topology>
    </subcellularLocation>
</comment>
<dbReference type="RefSeq" id="WP_138084454.1">
    <property type="nucleotide sequence ID" value="NZ_VAUV01000001.1"/>
</dbReference>
<keyword evidence="4 5" id="KW-0472">Membrane</keyword>
<feature type="transmembrane region" description="Helical" evidence="5">
    <location>
        <begin position="40"/>
        <end position="63"/>
    </location>
</feature>
<organism evidence="6 7">
    <name type="scientific">Phragmitibacter flavus</name>
    <dbReference type="NCBI Taxonomy" id="2576071"/>
    <lineage>
        <taxon>Bacteria</taxon>
        <taxon>Pseudomonadati</taxon>
        <taxon>Verrucomicrobiota</taxon>
        <taxon>Verrucomicrobiia</taxon>
        <taxon>Verrucomicrobiales</taxon>
        <taxon>Verrucomicrobiaceae</taxon>
        <taxon>Phragmitibacter</taxon>
    </lineage>
</organism>
<feature type="transmembrane region" description="Helical" evidence="5">
    <location>
        <begin position="259"/>
        <end position="280"/>
    </location>
</feature>
<dbReference type="PANTHER" id="PTHR10361:SF24">
    <property type="entry name" value="P3 PROTEIN"/>
    <property type="match status" value="1"/>
</dbReference>
<dbReference type="OrthoDB" id="9806785at2"/>
<dbReference type="InterPro" id="IPR004710">
    <property type="entry name" value="Bilac:Na_transpt"/>
</dbReference>
<feature type="transmembrane region" description="Helical" evidence="5">
    <location>
        <begin position="69"/>
        <end position="88"/>
    </location>
</feature>
<evidence type="ECO:0000256" key="1">
    <source>
        <dbReference type="ARBA" id="ARBA00004141"/>
    </source>
</evidence>
<evidence type="ECO:0000256" key="4">
    <source>
        <dbReference type="ARBA" id="ARBA00023136"/>
    </source>
</evidence>
<evidence type="ECO:0000313" key="6">
    <source>
        <dbReference type="EMBL" id="TLD72831.1"/>
    </source>
</evidence>